<evidence type="ECO:0000313" key="3">
    <source>
        <dbReference type="Proteomes" id="UP000287972"/>
    </source>
</evidence>
<dbReference type="AlphaFoldDB" id="A0A428S0U2"/>
<dbReference type="Proteomes" id="UP000287972">
    <property type="component" value="Unassembled WGS sequence"/>
</dbReference>
<dbReference type="EMBL" id="NKCL01000083">
    <property type="protein sequence ID" value="RSL83440.1"/>
    <property type="molecule type" value="Genomic_DNA"/>
</dbReference>
<sequence length="158" mass="18426">MTPHEVLPSFLSNSQLRKPLKLTHKHITQTRKPGHTSITMGGNDLCSPFLCIREGRPLLSDSLFLCMYHHLKEKITRVKERILSKLPKGRREKKAWLARQPRLFLEGGIEERLSNPDWSHDENPIQYEERAPVGKPRRIVSKDNRVWTVTQGERLMTK</sequence>
<name>A0A428S0U2_9HYPO</name>
<evidence type="ECO:0000256" key="1">
    <source>
        <dbReference type="SAM" id="MobiDB-lite"/>
    </source>
</evidence>
<evidence type="ECO:0000313" key="2">
    <source>
        <dbReference type="EMBL" id="RSL83440.1"/>
    </source>
</evidence>
<organism evidence="2 3">
    <name type="scientific">Fusarium floridanum</name>
    <dbReference type="NCBI Taxonomy" id="1325733"/>
    <lineage>
        <taxon>Eukaryota</taxon>
        <taxon>Fungi</taxon>
        <taxon>Dikarya</taxon>
        <taxon>Ascomycota</taxon>
        <taxon>Pezizomycotina</taxon>
        <taxon>Sordariomycetes</taxon>
        <taxon>Hypocreomycetidae</taxon>
        <taxon>Hypocreales</taxon>
        <taxon>Nectriaceae</taxon>
        <taxon>Fusarium</taxon>
        <taxon>Fusarium solani species complex</taxon>
    </lineage>
</organism>
<accession>A0A428S0U2</accession>
<comment type="caution">
    <text evidence="2">The sequence shown here is derived from an EMBL/GenBank/DDBJ whole genome shotgun (WGS) entry which is preliminary data.</text>
</comment>
<proteinExistence type="predicted"/>
<feature type="region of interest" description="Disordered" evidence="1">
    <location>
        <begin position="115"/>
        <end position="134"/>
    </location>
</feature>
<protein>
    <submittedName>
        <fullName evidence="2">Uncharacterized protein</fullName>
    </submittedName>
</protein>
<keyword evidence="3" id="KW-1185">Reference proteome</keyword>
<feature type="compositionally biased region" description="Basic and acidic residues" evidence="1">
    <location>
        <begin position="115"/>
        <end position="132"/>
    </location>
</feature>
<gene>
    <name evidence="2" type="ORF">CEP51_004504</name>
</gene>
<reference evidence="2 3" key="1">
    <citation type="submission" date="2017-06" db="EMBL/GenBank/DDBJ databases">
        <title>Comparative genomic analysis of Ambrosia Fusariam Clade fungi.</title>
        <authorList>
            <person name="Stajich J.E."/>
            <person name="Carrillo J."/>
            <person name="Kijimoto T."/>
            <person name="Eskalen A."/>
            <person name="O'Donnell K."/>
            <person name="Kasson M."/>
        </authorList>
    </citation>
    <scope>NUCLEOTIDE SEQUENCE [LARGE SCALE GENOMIC DNA]</scope>
    <source>
        <strain evidence="2 3">NRRL62606</strain>
    </source>
</reference>